<accession>X1NWG7</accession>
<evidence type="ECO:0000313" key="1">
    <source>
        <dbReference type="EMBL" id="GAI48412.1"/>
    </source>
</evidence>
<organism evidence="1">
    <name type="scientific">marine sediment metagenome</name>
    <dbReference type="NCBI Taxonomy" id="412755"/>
    <lineage>
        <taxon>unclassified sequences</taxon>
        <taxon>metagenomes</taxon>
        <taxon>ecological metagenomes</taxon>
    </lineage>
</organism>
<proteinExistence type="predicted"/>
<reference evidence="1" key="1">
    <citation type="journal article" date="2014" name="Front. Microbiol.">
        <title>High frequency of phylogenetically diverse reductive dehalogenase-homologous genes in deep subseafloor sedimentary metagenomes.</title>
        <authorList>
            <person name="Kawai M."/>
            <person name="Futagami T."/>
            <person name="Toyoda A."/>
            <person name="Takaki Y."/>
            <person name="Nishi S."/>
            <person name="Hori S."/>
            <person name="Arai W."/>
            <person name="Tsubouchi T."/>
            <person name="Morono Y."/>
            <person name="Uchiyama I."/>
            <person name="Ito T."/>
            <person name="Fujiyama A."/>
            <person name="Inagaki F."/>
            <person name="Takami H."/>
        </authorList>
    </citation>
    <scope>NUCLEOTIDE SEQUENCE</scope>
    <source>
        <strain evidence="1">Expedition CK06-06</strain>
    </source>
</reference>
<sequence>AQENKDTPGMTIRLVLIMYRHIMQSPLAAILRPPAEVIDEIAEARANMETP</sequence>
<protein>
    <submittedName>
        <fullName evidence="1">Uncharacterized protein</fullName>
    </submittedName>
</protein>
<gene>
    <name evidence="1" type="ORF">S06H3_62446</name>
</gene>
<comment type="caution">
    <text evidence="1">The sequence shown here is derived from an EMBL/GenBank/DDBJ whole genome shotgun (WGS) entry which is preliminary data.</text>
</comment>
<feature type="non-terminal residue" evidence="1">
    <location>
        <position position="1"/>
    </location>
</feature>
<dbReference type="AlphaFoldDB" id="X1NWG7"/>
<dbReference type="EMBL" id="BARV01041179">
    <property type="protein sequence ID" value="GAI48412.1"/>
    <property type="molecule type" value="Genomic_DNA"/>
</dbReference>
<name>X1NWG7_9ZZZZ</name>